<dbReference type="InterPro" id="IPR027558">
    <property type="entry name" value="Pre_pil_HX9DG_C"/>
</dbReference>
<dbReference type="InterPro" id="IPR045584">
    <property type="entry name" value="Pilin-like"/>
</dbReference>
<dbReference type="InterPro" id="IPR011453">
    <property type="entry name" value="DUF1559"/>
</dbReference>
<dbReference type="Gene3D" id="3.30.700.10">
    <property type="entry name" value="Glycoprotein, Type 4 Pilin"/>
    <property type="match status" value="1"/>
</dbReference>
<dbReference type="Pfam" id="PF07963">
    <property type="entry name" value="N_methyl"/>
    <property type="match status" value="1"/>
</dbReference>
<dbReference type="PANTHER" id="PTHR30093">
    <property type="entry name" value="GENERAL SECRETION PATHWAY PROTEIN G"/>
    <property type="match status" value="1"/>
</dbReference>
<dbReference type="PANTHER" id="PTHR30093:SF2">
    <property type="entry name" value="TYPE II SECRETION SYSTEM PROTEIN H"/>
    <property type="match status" value="1"/>
</dbReference>
<dbReference type="InterPro" id="IPR012902">
    <property type="entry name" value="N_methyl_site"/>
</dbReference>
<name>A0ABU5F4H2_9BACT</name>
<protein>
    <submittedName>
        <fullName evidence="2">DUF1559 domain-containing protein</fullName>
    </submittedName>
</protein>
<dbReference type="NCBIfam" id="TIGR04294">
    <property type="entry name" value="pre_pil_HX9DG"/>
    <property type="match status" value="1"/>
</dbReference>
<dbReference type="Proteomes" id="UP001272242">
    <property type="component" value="Unassembled WGS sequence"/>
</dbReference>
<organism evidence="2 3">
    <name type="scientific">Gemmata algarum</name>
    <dbReference type="NCBI Taxonomy" id="2975278"/>
    <lineage>
        <taxon>Bacteria</taxon>
        <taxon>Pseudomonadati</taxon>
        <taxon>Planctomycetota</taxon>
        <taxon>Planctomycetia</taxon>
        <taxon>Gemmatales</taxon>
        <taxon>Gemmataceae</taxon>
        <taxon>Gemmata</taxon>
    </lineage>
</organism>
<keyword evidence="3" id="KW-1185">Reference proteome</keyword>
<comment type="caution">
    <text evidence="2">The sequence shown here is derived from an EMBL/GenBank/DDBJ whole genome shotgun (WGS) entry which is preliminary data.</text>
</comment>
<dbReference type="Pfam" id="PF07596">
    <property type="entry name" value="SBP_bac_10"/>
    <property type="match status" value="1"/>
</dbReference>
<dbReference type="SUPFAM" id="SSF54523">
    <property type="entry name" value="Pili subunits"/>
    <property type="match status" value="1"/>
</dbReference>
<dbReference type="EMBL" id="JAXBLV010000214">
    <property type="protein sequence ID" value="MDY3562473.1"/>
    <property type="molecule type" value="Genomic_DNA"/>
</dbReference>
<evidence type="ECO:0000313" key="2">
    <source>
        <dbReference type="EMBL" id="MDY3562473.1"/>
    </source>
</evidence>
<dbReference type="RefSeq" id="WP_320688795.1">
    <property type="nucleotide sequence ID" value="NZ_JAXBLV010000214.1"/>
</dbReference>
<sequence>MRKRSAFTLIEILVVIAIIAVLIGLLLPAVQKVRGAAARIQCANNLKQIAIACHNYESARGALPPGDIPPPDPLYFLNAHVALLPYLEQDAVYRQAQADCASMPITHLAPPHVGLRTLVKAYQCPADDRQAWLHRTPSGVVVALTGYLGVSGVGDEKSPSGVIYSGSSTRITDVTDGTTNTLLFGERPPTPDYLCGWWYMGYAHTASEAFLPVQALRGEPEGSSLGAAYRSCDPGPYSFTDGDLTSVCHAYHFWSRHSGGAHFAFCDGSVKFVRYEADSILSALATRSGGETASAPD</sequence>
<accession>A0ABU5F4H2</accession>
<dbReference type="NCBIfam" id="TIGR02532">
    <property type="entry name" value="IV_pilin_GFxxxE"/>
    <property type="match status" value="1"/>
</dbReference>
<evidence type="ECO:0000313" key="3">
    <source>
        <dbReference type="Proteomes" id="UP001272242"/>
    </source>
</evidence>
<proteinExistence type="predicted"/>
<evidence type="ECO:0000259" key="1">
    <source>
        <dbReference type="Pfam" id="PF07596"/>
    </source>
</evidence>
<feature type="domain" description="DUF1559" evidence="1">
    <location>
        <begin position="31"/>
        <end position="278"/>
    </location>
</feature>
<gene>
    <name evidence="2" type="ORF">R5W23_003939</name>
</gene>
<reference evidence="3" key="1">
    <citation type="journal article" date="2023" name="Mar. Drugs">
        <title>Gemmata algarum, a Novel Planctomycete Isolated from an Algal Mat, Displays Antimicrobial Activity.</title>
        <authorList>
            <person name="Kumar G."/>
            <person name="Kallscheuer N."/>
            <person name="Kashif M."/>
            <person name="Ahamad S."/>
            <person name="Jagadeeshwari U."/>
            <person name="Pannikurungottu S."/>
            <person name="Haufschild T."/>
            <person name="Kabuu M."/>
            <person name="Sasikala C."/>
            <person name="Jogler C."/>
            <person name="Ramana C."/>
        </authorList>
    </citation>
    <scope>NUCLEOTIDE SEQUENCE [LARGE SCALE GENOMIC DNA]</scope>
    <source>
        <strain evidence="3">JC673</strain>
    </source>
</reference>